<evidence type="ECO:0000256" key="1">
    <source>
        <dbReference type="ARBA" id="ARBA00022598"/>
    </source>
</evidence>
<keyword evidence="1 6" id="KW-0436">Ligase</keyword>
<keyword evidence="6" id="KW-0963">Cytoplasm</keyword>
<dbReference type="Proteomes" id="UP001595683">
    <property type="component" value="Unassembled WGS sequence"/>
</dbReference>
<dbReference type="InterPro" id="IPR011063">
    <property type="entry name" value="TilS/TtcA_N"/>
</dbReference>
<dbReference type="InterPro" id="IPR012094">
    <property type="entry name" value="tRNA_Ile_lys_synt"/>
</dbReference>
<organism evidence="8 9">
    <name type="scientific">Novosphingobium pokkalii</name>
    <dbReference type="NCBI Taxonomy" id="1770194"/>
    <lineage>
        <taxon>Bacteria</taxon>
        <taxon>Pseudomonadati</taxon>
        <taxon>Pseudomonadota</taxon>
        <taxon>Alphaproteobacteria</taxon>
        <taxon>Sphingomonadales</taxon>
        <taxon>Sphingomonadaceae</taxon>
        <taxon>Novosphingobium</taxon>
    </lineage>
</organism>
<keyword evidence="9" id="KW-1185">Reference proteome</keyword>
<comment type="similarity">
    <text evidence="6">Belongs to the tRNA(Ile)-lysidine synthase family.</text>
</comment>
<dbReference type="Pfam" id="PF01171">
    <property type="entry name" value="ATP_bind_3"/>
    <property type="match status" value="1"/>
</dbReference>
<reference evidence="9" key="1">
    <citation type="journal article" date="2019" name="Int. J. Syst. Evol. Microbiol.">
        <title>The Global Catalogue of Microorganisms (GCM) 10K type strain sequencing project: providing services to taxonomists for standard genome sequencing and annotation.</title>
        <authorList>
            <consortium name="The Broad Institute Genomics Platform"/>
            <consortium name="The Broad Institute Genome Sequencing Center for Infectious Disease"/>
            <person name="Wu L."/>
            <person name="Ma J."/>
        </authorList>
    </citation>
    <scope>NUCLEOTIDE SEQUENCE [LARGE SCALE GENOMIC DNA]</scope>
    <source>
        <strain evidence="9">KCTC 42224</strain>
    </source>
</reference>
<dbReference type="InterPro" id="IPR014729">
    <property type="entry name" value="Rossmann-like_a/b/a_fold"/>
</dbReference>
<comment type="catalytic activity">
    <reaction evidence="5 6">
        <text>cytidine(34) in tRNA(Ile2) + L-lysine + ATP = lysidine(34) in tRNA(Ile2) + AMP + diphosphate + H(+)</text>
        <dbReference type="Rhea" id="RHEA:43744"/>
        <dbReference type="Rhea" id="RHEA-COMP:10625"/>
        <dbReference type="Rhea" id="RHEA-COMP:10670"/>
        <dbReference type="ChEBI" id="CHEBI:15378"/>
        <dbReference type="ChEBI" id="CHEBI:30616"/>
        <dbReference type="ChEBI" id="CHEBI:32551"/>
        <dbReference type="ChEBI" id="CHEBI:33019"/>
        <dbReference type="ChEBI" id="CHEBI:82748"/>
        <dbReference type="ChEBI" id="CHEBI:83665"/>
        <dbReference type="ChEBI" id="CHEBI:456215"/>
        <dbReference type="EC" id="6.3.4.19"/>
    </reaction>
</comment>
<dbReference type="RefSeq" id="WP_191322998.1">
    <property type="nucleotide sequence ID" value="NZ_JBHRYE010000010.1"/>
</dbReference>
<dbReference type="InterPro" id="IPR012795">
    <property type="entry name" value="tRNA_Ile_lys_synt_N"/>
</dbReference>
<feature type="binding site" evidence="6">
    <location>
        <begin position="34"/>
        <end position="39"/>
    </location>
    <ligand>
        <name>ATP</name>
        <dbReference type="ChEBI" id="CHEBI:30616"/>
    </ligand>
</feature>
<evidence type="ECO:0000313" key="8">
    <source>
        <dbReference type="EMBL" id="MFC3670817.1"/>
    </source>
</evidence>
<proteinExistence type="inferred from homology"/>
<dbReference type="NCBIfam" id="TIGR02432">
    <property type="entry name" value="lysidine_TilS_N"/>
    <property type="match status" value="1"/>
</dbReference>
<evidence type="ECO:0000256" key="3">
    <source>
        <dbReference type="ARBA" id="ARBA00022741"/>
    </source>
</evidence>
<sequence>MDPAALDRFAADWTKPGEAGLDLGETARIGLAVSGGPDSTALLLLAAAHAPGRVAVATVDHGLRAEAAGEAVAVAALCARLGVPHATLRLTMEAGSAIQARARAARYAALAAWARAEGLVALATAHHLDDQAETLAMRLNRGAGARGLAGMRAVATVPGDPALPLLRPLLGWRRAELAAVVRACGLDAADDPSNRDPRFERVRVRQGLAEADWIDPAGWAMSAQHLDQADAALDWAAQRLFEAGWQGDGAGGTLAVADGLPQALALRLLERVLTALDPAAAPRGAELARWHAALAAGQVATLAGLRGEGRGAHWHFVRVPPHRTG</sequence>
<comment type="subcellular location">
    <subcellularLocation>
        <location evidence="6">Cytoplasm</location>
    </subcellularLocation>
</comment>
<comment type="domain">
    <text evidence="6">The N-terminal region contains the highly conserved SGGXDS motif, predicted to be a P-loop motif involved in ATP binding.</text>
</comment>
<comment type="caution">
    <text evidence="8">The sequence shown here is derived from an EMBL/GenBank/DDBJ whole genome shotgun (WGS) entry which is preliminary data.</text>
</comment>
<dbReference type="HAMAP" id="MF_01161">
    <property type="entry name" value="tRNA_Ile_lys_synt"/>
    <property type="match status" value="1"/>
</dbReference>
<keyword evidence="3 6" id="KW-0547">Nucleotide-binding</keyword>
<evidence type="ECO:0000313" key="9">
    <source>
        <dbReference type="Proteomes" id="UP001595683"/>
    </source>
</evidence>
<comment type="function">
    <text evidence="6">Ligates lysine onto the cytidine present at position 34 of the AUA codon-specific tRNA(Ile) that contains the anticodon CAU, in an ATP-dependent manner. Cytidine is converted to lysidine, thus changing the amino acid specificity of the tRNA from methionine to isoleucine.</text>
</comment>
<dbReference type="Gene3D" id="3.40.50.620">
    <property type="entry name" value="HUPs"/>
    <property type="match status" value="1"/>
</dbReference>
<keyword evidence="2 6" id="KW-0819">tRNA processing</keyword>
<keyword evidence="4 6" id="KW-0067">ATP-binding</keyword>
<dbReference type="EMBL" id="JBHRYE010000010">
    <property type="protein sequence ID" value="MFC3670817.1"/>
    <property type="molecule type" value="Genomic_DNA"/>
</dbReference>
<evidence type="ECO:0000256" key="4">
    <source>
        <dbReference type="ARBA" id="ARBA00022840"/>
    </source>
</evidence>
<dbReference type="PANTHER" id="PTHR43033">
    <property type="entry name" value="TRNA(ILE)-LYSIDINE SYNTHASE-RELATED"/>
    <property type="match status" value="1"/>
</dbReference>
<dbReference type="GO" id="GO:0032267">
    <property type="term" value="F:tRNA(Ile)-lysidine synthase activity"/>
    <property type="evidence" value="ECO:0007669"/>
    <property type="project" value="UniProtKB-EC"/>
</dbReference>
<evidence type="ECO:0000256" key="5">
    <source>
        <dbReference type="ARBA" id="ARBA00048539"/>
    </source>
</evidence>
<protein>
    <recommendedName>
        <fullName evidence="6">tRNA(Ile)-lysidine synthase</fullName>
        <ecNumber evidence="6">6.3.4.19</ecNumber>
    </recommendedName>
    <alternativeName>
        <fullName evidence="6">tRNA(Ile)-2-lysyl-cytidine synthase</fullName>
    </alternativeName>
    <alternativeName>
        <fullName evidence="6">tRNA(Ile)-lysidine synthetase</fullName>
    </alternativeName>
</protein>
<dbReference type="CDD" id="cd01992">
    <property type="entry name" value="TilS_N"/>
    <property type="match status" value="1"/>
</dbReference>
<evidence type="ECO:0000256" key="6">
    <source>
        <dbReference type="HAMAP-Rule" id="MF_01161"/>
    </source>
</evidence>
<dbReference type="PANTHER" id="PTHR43033:SF1">
    <property type="entry name" value="TRNA(ILE)-LYSIDINE SYNTHASE-RELATED"/>
    <property type="match status" value="1"/>
</dbReference>
<gene>
    <name evidence="6 8" type="primary">tilS</name>
    <name evidence="8" type="ORF">ACFOOT_05230</name>
</gene>
<name>A0ABV7V0Y4_9SPHN</name>
<evidence type="ECO:0000259" key="7">
    <source>
        <dbReference type="Pfam" id="PF01171"/>
    </source>
</evidence>
<dbReference type="SUPFAM" id="SSF52402">
    <property type="entry name" value="Adenine nucleotide alpha hydrolases-like"/>
    <property type="match status" value="1"/>
</dbReference>
<feature type="domain" description="tRNA(Ile)-lysidine/2-thiocytidine synthase N-terminal" evidence="7">
    <location>
        <begin position="29"/>
        <end position="206"/>
    </location>
</feature>
<accession>A0ABV7V0Y4</accession>
<dbReference type="EC" id="6.3.4.19" evidence="6"/>
<evidence type="ECO:0000256" key="2">
    <source>
        <dbReference type="ARBA" id="ARBA00022694"/>
    </source>
</evidence>